<feature type="transmembrane region" description="Helical" evidence="1">
    <location>
        <begin position="107"/>
        <end position="126"/>
    </location>
</feature>
<feature type="transmembrane region" description="Helical" evidence="1">
    <location>
        <begin position="138"/>
        <end position="158"/>
    </location>
</feature>
<feature type="transmembrane region" description="Helical" evidence="1">
    <location>
        <begin position="20"/>
        <end position="42"/>
    </location>
</feature>
<sequence>MLYAAGMEFLRLIHNVRFDTPLGILLSNPLVAASLVLFVWSLAPAIKGTVGRGFLIWLRVTWAAFLLPAVTGVLLALGGEKVASATDAGKGLTRYGLPVDPSRNWEHWMYVAFVLGSLYLIEILITERLTPRRIGLRFLPLVTFFMYGCAFMIGRVAVFPGSTPGT</sequence>
<accession>A0ABQ2FG10</accession>
<dbReference type="EMBL" id="BMPE01000001">
    <property type="protein sequence ID" value="GGK94042.1"/>
    <property type="molecule type" value="Genomic_DNA"/>
</dbReference>
<gene>
    <name evidence="2" type="ORF">GCM10010844_10710</name>
</gene>
<comment type="caution">
    <text evidence="2">The sequence shown here is derived from an EMBL/GenBank/DDBJ whole genome shotgun (WGS) entry which is preliminary data.</text>
</comment>
<protein>
    <submittedName>
        <fullName evidence="2">Uncharacterized protein</fullName>
    </submittedName>
</protein>
<keyword evidence="3" id="KW-1185">Reference proteome</keyword>
<name>A0ABQ2FG10_9DEIO</name>
<proteinExistence type="predicted"/>
<feature type="transmembrane region" description="Helical" evidence="1">
    <location>
        <begin position="54"/>
        <end position="77"/>
    </location>
</feature>
<organism evidence="2 3">
    <name type="scientific">Deinococcus radiotolerans</name>
    <dbReference type="NCBI Taxonomy" id="1309407"/>
    <lineage>
        <taxon>Bacteria</taxon>
        <taxon>Thermotogati</taxon>
        <taxon>Deinococcota</taxon>
        <taxon>Deinococci</taxon>
        <taxon>Deinococcales</taxon>
        <taxon>Deinococcaceae</taxon>
        <taxon>Deinococcus</taxon>
    </lineage>
</organism>
<keyword evidence="1" id="KW-0812">Transmembrane</keyword>
<keyword evidence="1" id="KW-0472">Membrane</keyword>
<evidence type="ECO:0000256" key="1">
    <source>
        <dbReference type="SAM" id="Phobius"/>
    </source>
</evidence>
<reference evidence="3" key="1">
    <citation type="journal article" date="2019" name="Int. J. Syst. Evol. Microbiol.">
        <title>The Global Catalogue of Microorganisms (GCM) 10K type strain sequencing project: providing services to taxonomists for standard genome sequencing and annotation.</title>
        <authorList>
            <consortium name="The Broad Institute Genomics Platform"/>
            <consortium name="The Broad Institute Genome Sequencing Center for Infectious Disease"/>
            <person name="Wu L."/>
            <person name="Ma J."/>
        </authorList>
    </citation>
    <scope>NUCLEOTIDE SEQUENCE [LARGE SCALE GENOMIC DNA]</scope>
    <source>
        <strain evidence="3">JCM 19173</strain>
    </source>
</reference>
<keyword evidence="1" id="KW-1133">Transmembrane helix</keyword>
<evidence type="ECO:0000313" key="2">
    <source>
        <dbReference type="EMBL" id="GGK94042.1"/>
    </source>
</evidence>
<dbReference type="Proteomes" id="UP000604341">
    <property type="component" value="Unassembled WGS sequence"/>
</dbReference>
<evidence type="ECO:0000313" key="3">
    <source>
        <dbReference type="Proteomes" id="UP000604341"/>
    </source>
</evidence>